<organism evidence="2 3">
    <name type="scientific">Aphanizomenon flos-aquae WA102</name>
    <dbReference type="NCBI Taxonomy" id="1710896"/>
    <lineage>
        <taxon>Bacteria</taxon>
        <taxon>Bacillati</taxon>
        <taxon>Cyanobacteriota</taxon>
        <taxon>Cyanophyceae</taxon>
        <taxon>Nostocales</taxon>
        <taxon>Aphanizomenonaceae</taxon>
        <taxon>Aphanizomenon</taxon>
    </lineage>
</organism>
<feature type="region of interest" description="Disordered" evidence="1">
    <location>
        <begin position="211"/>
        <end position="295"/>
    </location>
</feature>
<gene>
    <name evidence="2" type="ORF">AN484_26700</name>
</gene>
<dbReference type="AlphaFoldDB" id="A0A1B7WB24"/>
<comment type="caution">
    <text evidence="2">The sequence shown here is derived from an EMBL/GenBank/DDBJ whole genome shotgun (WGS) entry which is preliminary data.</text>
</comment>
<sequence>LRRIDKSRLEVDVLGGQTESYGKYLLVLEDCAGVKHEILVRAVAQIGKAYSAKCPAWIGEILPGLEGQEAELTQRPGNVDVMLGLDQVRYFPVESGRYRRLTYQVSGFKGSNMLVGVLPERPGTEAGYDLSSKLAASRLKRAEEEAAEEAWARIRQRLGDDDIAKWRLKNEPEAKSCLPEVRECREGIPEDEPEEESLQDEVYEERKVIFEDESEAESLPPEVSERRTVVFEDEPEAVGPQPENRERQEVSLEEEANEDLRANPLWTSEDEEEREAEVSSPPRKVCVVEADPQPPKETRTVRFVEPRRRFSLSPWILYLSCMFMVMCRQTDC</sequence>
<reference evidence="2 3" key="1">
    <citation type="submission" date="2015-09" db="EMBL/GenBank/DDBJ databases">
        <title>Aphanizomenon flos-aquae WA102.</title>
        <authorList>
            <person name="Driscoll C."/>
        </authorList>
    </citation>
    <scope>NUCLEOTIDE SEQUENCE [LARGE SCALE GENOMIC DNA]</scope>
    <source>
        <strain evidence="2">WA102</strain>
    </source>
</reference>
<proteinExistence type="predicted"/>
<protein>
    <submittedName>
        <fullName evidence="2">Uncharacterized protein</fullName>
    </submittedName>
</protein>
<evidence type="ECO:0000313" key="2">
    <source>
        <dbReference type="EMBL" id="OBQ34391.1"/>
    </source>
</evidence>
<dbReference type="EMBL" id="LJOW01000471">
    <property type="protein sequence ID" value="OBQ34391.1"/>
    <property type="molecule type" value="Genomic_DNA"/>
</dbReference>
<dbReference type="Proteomes" id="UP000092093">
    <property type="component" value="Unassembled WGS sequence"/>
</dbReference>
<feature type="non-terminal residue" evidence="2">
    <location>
        <position position="332"/>
    </location>
</feature>
<name>A0A1B7WB24_APHFL</name>
<accession>A0A1B7WB24</accession>
<evidence type="ECO:0000313" key="3">
    <source>
        <dbReference type="Proteomes" id="UP000092093"/>
    </source>
</evidence>
<evidence type="ECO:0000256" key="1">
    <source>
        <dbReference type="SAM" id="MobiDB-lite"/>
    </source>
</evidence>
<feature type="non-terminal residue" evidence="2">
    <location>
        <position position="1"/>
    </location>
</feature>